<dbReference type="VEuPathDB" id="FungiDB:UMAG_12230"/>
<name>A0A0D1CNX6_MYCMD</name>
<protein>
    <submittedName>
        <fullName evidence="1">Uncharacterized protein</fullName>
    </submittedName>
</protein>
<sequence length="337" mass="38085">METLVKAAVQVVLDDALGPSEVSIDSKNALEQNVFMFLRSLQQFPEQPLPFSIAVYRDFFVLVAQWRNDEPAIDARHTIDSTRRWTVLSSASERHALDQELIKYPELWEGPFELTSKLLSSMVALRSSDDVQMQELVDVVQNLAESLEEAAVAVEKDSLQRLYILGLLGVFFEALTELTWQLMQLSTELVNWGGQLLVDLIWRDREQIKIAIGVLERLGERDSAFASNLATNVAFSILARLRREIDDPFAALDVHGSDRLVSISTIFESCLTLMLASSHEDANNIIQDRFLKTLSPFLSLVLERTIEDPSDEHVAELDIVSTKLYDLCDKALRDQAF</sequence>
<gene>
    <name evidence="1" type="ORF">UMAG_12230</name>
</gene>
<dbReference type="InParanoid" id="A0A0D1CNX6"/>
<organism evidence="1 2">
    <name type="scientific">Mycosarcoma maydis</name>
    <name type="common">Corn smut fungus</name>
    <name type="synonym">Ustilago maydis</name>
    <dbReference type="NCBI Taxonomy" id="5270"/>
    <lineage>
        <taxon>Eukaryota</taxon>
        <taxon>Fungi</taxon>
        <taxon>Dikarya</taxon>
        <taxon>Basidiomycota</taxon>
        <taxon>Ustilaginomycotina</taxon>
        <taxon>Ustilaginomycetes</taxon>
        <taxon>Ustilaginales</taxon>
        <taxon>Ustilaginaceae</taxon>
        <taxon>Mycosarcoma</taxon>
    </lineage>
</organism>
<evidence type="ECO:0000313" key="1">
    <source>
        <dbReference type="EMBL" id="KIS68358.1"/>
    </source>
</evidence>
<reference evidence="1 2" key="1">
    <citation type="journal article" date="2006" name="Nature">
        <title>Insights from the genome of the biotrophic fungal plant pathogen Ustilago maydis.</title>
        <authorList>
            <person name="Kamper J."/>
            <person name="Kahmann R."/>
            <person name="Bolker M."/>
            <person name="Ma L.J."/>
            <person name="Brefort T."/>
            <person name="Saville B.J."/>
            <person name="Banuett F."/>
            <person name="Kronstad J.W."/>
            <person name="Gold S.E."/>
            <person name="Muller O."/>
            <person name="Perlin M.H."/>
            <person name="Wosten H.A."/>
            <person name="de Vries R."/>
            <person name="Ruiz-Herrera J."/>
            <person name="Reynaga-Pena C.G."/>
            <person name="Snetselaar K."/>
            <person name="McCann M."/>
            <person name="Perez-Martin J."/>
            <person name="Feldbrugge M."/>
            <person name="Basse C.W."/>
            <person name="Steinberg G."/>
            <person name="Ibeas J.I."/>
            <person name="Holloman W."/>
            <person name="Guzman P."/>
            <person name="Farman M."/>
            <person name="Stajich J.E."/>
            <person name="Sentandreu R."/>
            <person name="Gonzalez-Prieto J.M."/>
            <person name="Kennell J.C."/>
            <person name="Molina L."/>
            <person name="Schirawski J."/>
            <person name="Mendoza-Mendoza A."/>
            <person name="Greilinger D."/>
            <person name="Munch K."/>
            <person name="Rossel N."/>
            <person name="Scherer M."/>
            <person name="Vranes M."/>
            <person name="Ladendorf O."/>
            <person name="Vincon V."/>
            <person name="Fuchs U."/>
            <person name="Sandrock B."/>
            <person name="Meng S."/>
            <person name="Ho E.C."/>
            <person name="Cahill M.J."/>
            <person name="Boyce K.J."/>
            <person name="Klose J."/>
            <person name="Klosterman S.J."/>
            <person name="Deelstra H.J."/>
            <person name="Ortiz-Castellanos L."/>
            <person name="Li W."/>
            <person name="Sanchez-Alonso P."/>
            <person name="Schreier P.H."/>
            <person name="Hauser-Hahn I."/>
            <person name="Vaupel M."/>
            <person name="Koopmann E."/>
            <person name="Friedrich G."/>
            <person name="Voss H."/>
            <person name="Schluter T."/>
            <person name="Margolis J."/>
            <person name="Platt D."/>
            <person name="Swimmer C."/>
            <person name="Gnirke A."/>
            <person name="Chen F."/>
            <person name="Vysotskaia V."/>
            <person name="Mannhaupt G."/>
            <person name="Guldener U."/>
            <person name="Munsterkotter M."/>
            <person name="Haase D."/>
            <person name="Oesterheld M."/>
            <person name="Mewes H.W."/>
            <person name="Mauceli E.W."/>
            <person name="DeCaprio D."/>
            <person name="Wade C.M."/>
            <person name="Butler J."/>
            <person name="Young S."/>
            <person name="Jaffe D.B."/>
            <person name="Calvo S."/>
            <person name="Nusbaum C."/>
            <person name="Galagan J."/>
            <person name="Birren B.W."/>
        </authorList>
    </citation>
    <scope>NUCLEOTIDE SEQUENCE [LARGE SCALE GENOMIC DNA]</scope>
    <source>
        <strain evidence="2">DSM 14603 / FGSC 9021 / UM521</strain>
    </source>
</reference>
<proteinExistence type="predicted"/>
<accession>A0A0D1CNX6</accession>
<evidence type="ECO:0000313" key="2">
    <source>
        <dbReference type="Proteomes" id="UP000000561"/>
    </source>
</evidence>
<dbReference type="Proteomes" id="UP000000561">
    <property type="component" value="Chromosome 9"/>
</dbReference>
<dbReference type="KEGG" id="uma:UMAG_12230"/>
<dbReference type="EMBL" id="CM003148">
    <property type="protein sequence ID" value="KIS68358.1"/>
    <property type="molecule type" value="Genomic_DNA"/>
</dbReference>
<dbReference type="AlphaFoldDB" id="A0A0D1CNX6"/>
<dbReference type="OrthoDB" id="2554128at2759"/>
<keyword evidence="2" id="KW-1185">Reference proteome</keyword>
<dbReference type="RefSeq" id="XP_011390116.1">
    <property type="nucleotide sequence ID" value="XM_011391814.1"/>
</dbReference>
<dbReference type="GeneID" id="23567982"/>